<reference evidence="2" key="1">
    <citation type="journal article" date="2021" name="Nat. Commun.">
        <title>Genetic determinants of endophytism in the Arabidopsis root mycobiome.</title>
        <authorList>
            <person name="Mesny F."/>
            <person name="Miyauchi S."/>
            <person name="Thiergart T."/>
            <person name="Pickel B."/>
            <person name="Atanasova L."/>
            <person name="Karlsson M."/>
            <person name="Huettel B."/>
            <person name="Barry K.W."/>
            <person name="Haridas S."/>
            <person name="Chen C."/>
            <person name="Bauer D."/>
            <person name="Andreopoulos W."/>
            <person name="Pangilinan J."/>
            <person name="LaButti K."/>
            <person name="Riley R."/>
            <person name="Lipzen A."/>
            <person name="Clum A."/>
            <person name="Drula E."/>
            <person name="Henrissat B."/>
            <person name="Kohler A."/>
            <person name="Grigoriev I.V."/>
            <person name="Martin F.M."/>
            <person name="Hacquard S."/>
        </authorList>
    </citation>
    <scope>NUCLEOTIDE SEQUENCE</scope>
    <source>
        <strain evidence="2">MPI-SDFR-AT-0073</strain>
    </source>
</reference>
<organism evidence="2 3">
    <name type="scientific">Truncatella angustata</name>
    <dbReference type="NCBI Taxonomy" id="152316"/>
    <lineage>
        <taxon>Eukaryota</taxon>
        <taxon>Fungi</taxon>
        <taxon>Dikarya</taxon>
        <taxon>Ascomycota</taxon>
        <taxon>Pezizomycotina</taxon>
        <taxon>Sordariomycetes</taxon>
        <taxon>Xylariomycetidae</taxon>
        <taxon>Amphisphaeriales</taxon>
        <taxon>Sporocadaceae</taxon>
        <taxon>Truncatella</taxon>
    </lineage>
</organism>
<name>A0A9P8UJP0_9PEZI</name>
<keyword evidence="3" id="KW-1185">Reference proteome</keyword>
<feature type="compositionally biased region" description="Polar residues" evidence="1">
    <location>
        <begin position="1"/>
        <end position="32"/>
    </location>
</feature>
<protein>
    <submittedName>
        <fullName evidence="2">Uncharacterized protein</fullName>
    </submittedName>
</protein>
<feature type="region of interest" description="Disordered" evidence="1">
    <location>
        <begin position="312"/>
        <end position="339"/>
    </location>
</feature>
<dbReference type="RefSeq" id="XP_045957686.1">
    <property type="nucleotide sequence ID" value="XM_046108862.1"/>
</dbReference>
<proteinExistence type="predicted"/>
<feature type="compositionally biased region" description="Polar residues" evidence="1">
    <location>
        <begin position="59"/>
        <end position="78"/>
    </location>
</feature>
<sequence>MAPTRPQQATSENASEQNSRVLRSKGKATSLTPEKKIEIEKRIRELEEEASKDPKRQAQLASLRTQLLPKESSSLNSRESIDQAADSNVGGGPQNGQHLFVPAAVAGASEGSHTTALPPTEKAEGSDTTDLPSTEKDADGAGSDVDDLTSYMGNLGITDHIGGGPRNIKPIGWLKMGWGYRLLIQYVKAVAWVYPDGEECPVKLLLPKNWPRNRRNDPIAPGIWVKVRRMIEPDTPEGGDTENQDIKPAFIDSWETRKDIDKLIHGEDVTLAKELKFGKFTIFEESEVVPKIDALIVATAIWAETRYQKRPEIKKEKNRDGSPTPAPDINAISDVNMTG</sequence>
<dbReference type="EMBL" id="JAGPXC010000005">
    <property type="protein sequence ID" value="KAH6653409.1"/>
    <property type="molecule type" value="Genomic_DNA"/>
</dbReference>
<accession>A0A9P8UJP0</accession>
<comment type="caution">
    <text evidence="2">The sequence shown here is derived from an EMBL/GenBank/DDBJ whole genome shotgun (WGS) entry which is preliminary data.</text>
</comment>
<dbReference type="AlphaFoldDB" id="A0A9P8UJP0"/>
<evidence type="ECO:0000256" key="1">
    <source>
        <dbReference type="SAM" id="MobiDB-lite"/>
    </source>
</evidence>
<feature type="region of interest" description="Disordered" evidence="1">
    <location>
        <begin position="1"/>
        <end position="144"/>
    </location>
</feature>
<gene>
    <name evidence="2" type="ORF">BKA67DRAFT_678891</name>
</gene>
<feature type="compositionally biased region" description="Basic and acidic residues" evidence="1">
    <location>
        <begin position="33"/>
        <end position="56"/>
    </location>
</feature>
<dbReference type="GeneID" id="70137753"/>
<dbReference type="Proteomes" id="UP000758603">
    <property type="component" value="Unassembled WGS sequence"/>
</dbReference>
<evidence type="ECO:0000313" key="3">
    <source>
        <dbReference type="Proteomes" id="UP000758603"/>
    </source>
</evidence>
<evidence type="ECO:0000313" key="2">
    <source>
        <dbReference type="EMBL" id="KAH6653409.1"/>
    </source>
</evidence>